<sequence length="439" mass="48069">MAATRREHSRHLCLTCALRRARNYTIDDSQWATSALELSDGWNMLRVNGSDQWIGKFQVQVKEMRTVLNQFWNQSVSWTNKEGSWTKLSFVGTDIWAYGIAGPQYGSLRINLDNQDSEIHSLTQETVDYHTLLFEAHGLEDSEHSLTFTNLGYIEDENEKGDTSGGGSGNGSGGRMGFDYAVIQSAAFWAADQSSSVSPSKSTRASVSTNSQTSAPAPEQQQQQEQEQDQPISTTTSPSLPLASDTAALAAHAEAQANANASAAAASASAEAAMTALLPTQYSASQLASLREQYVFEWNPAACFVVVFASLVCLIFGLAGLHVLVRRWVEHKTGGGFRRSRRSSDQDQPVDRDRQQGISPGSDRSICIEDWKTPAYQLGPRDAELGTGVRREKRRPATRVLQALSSRKIGLPLERQRAEGESMDAEERSRGGSFLPEGL</sequence>
<keyword evidence="4" id="KW-1185">Reference proteome</keyword>
<accession>A0A1B9GR18</accession>
<gene>
    <name evidence="3" type="ORF">I316_04940</name>
</gene>
<dbReference type="EMBL" id="KI669505">
    <property type="protein sequence ID" value="OCF33519.1"/>
    <property type="molecule type" value="Genomic_DNA"/>
</dbReference>
<keyword evidence="2" id="KW-0812">Transmembrane</keyword>
<reference evidence="4" key="2">
    <citation type="submission" date="2013-12" db="EMBL/GenBank/DDBJ databases">
        <title>Evolution of pathogenesis and genome organization in the Tremellales.</title>
        <authorList>
            <person name="Cuomo C."/>
            <person name="Litvintseva A."/>
            <person name="Heitman J."/>
            <person name="Chen Y."/>
            <person name="Sun S."/>
            <person name="Springer D."/>
            <person name="Dromer F."/>
            <person name="Young S."/>
            <person name="Zeng Q."/>
            <person name="Chapman S."/>
            <person name="Gujja S."/>
            <person name="Saif S."/>
            <person name="Birren B."/>
        </authorList>
    </citation>
    <scope>NUCLEOTIDE SEQUENCE [LARGE SCALE GENOMIC DNA]</scope>
    <source>
        <strain evidence="4">BCC8398</strain>
    </source>
</reference>
<dbReference type="OrthoDB" id="2588189at2759"/>
<dbReference type="AlphaFoldDB" id="A0A1B9GR18"/>
<feature type="compositionally biased region" description="Low complexity" evidence="1">
    <location>
        <begin position="219"/>
        <end position="241"/>
    </location>
</feature>
<evidence type="ECO:0000256" key="2">
    <source>
        <dbReference type="SAM" id="Phobius"/>
    </source>
</evidence>
<feature type="compositionally biased region" description="Basic and acidic residues" evidence="1">
    <location>
        <begin position="414"/>
        <end position="430"/>
    </location>
</feature>
<evidence type="ECO:0000256" key="1">
    <source>
        <dbReference type="SAM" id="MobiDB-lite"/>
    </source>
</evidence>
<proteinExistence type="predicted"/>
<dbReference type="Proteomes" id="UP000092666">
    <property type="component" value="Unassembled WGS sequence"/>
</dbReference>
<dbReference type="Gene3D" id="2.60.120.260">
    <property type="entry name" value="Galactose-binding domain-like"/>
    <property type="match status" value="1"/>
</dbReference>
<feature type="region of interest" description="Disordered" evidence="1">
    <location>
        <begin position="194"/>
        <end position="241"/>
    </location>
</feature>
<protein>
    <submittedName>
        <fullName evidence="3">Uncharacterized protein</fullName>
    </submittedName>
</protein>
<evidence type="ECO:0000313" key="4">
    <source>
        <dbReference type="Proteomes" id="UP000092666"/>
    </source>
</evidence>
<feature type="region of interest" description="Disordered" evidence="1">
    <location>
        <begin position="335"/>
        <end position="365"/>
    </location>
</feature>
<feature type="region of interest" description="Disordered" evidence="1">
    <location>
        <begin position="411"/>
        <end position="439"/>
    </location>
</feature>
<name>A0A1B9GR18_9TREE</name>
<reference evidence="3 4" key="1">
    <citation type="submission" date="2013-07" db="EMBL/GenBank/DDBJ databases">
        <title>The Genome Sequence of Cryptococcus heveanensis BCC8398.</title>
        <authorList>
            <consortium name="The Broad Institute Genome Sequencing Platform"/>
            <person name="Cuomo C."/>
            <person name="Litvintseva A."/>
            <person name="Chen Y."/>
            <person name="Heitman J."/>
            <person name="Sun S."/>
            <person name="Springer D."/>
            <person name="Dromer F."/>
            <person name="Young S.K."/>
            <person name="Zeng Q."/>
            <person name="Gargeya S."/>
            <person name="Fitzgerald M."/>
            <person name="Abouelleil A."/>
            <person name="Alvarado L."/>
            <person name="Berlin A.M."/>
            <person name="Chapman S.B."/>
            <person name="Dewar J."/>
            <person name="Goldberg J."/>
            <person name="Griggs A."/>
            <person name="Gujja S."/>
            <person name="Hansen M."/>
            <person name="Howarth C."/>
            <person name="Imamovic A."/>
            <person name="Larimer J."/>
            <person name="McCowan C."/>
            <person name="Murphy C."/>
            <person name="Pearson M."/>
            <person name="Priest M."/>
            <person name="Roberts A."/>
            <person name="Saif S."/>
            <person name="Shea T."/>
            <person name="Sykes S."/>
            <person name="Wortman J."/>
            <person name="Nusbaum C."/>
            <person name="Birren B."/>
        </authorList>
    </citation>
    <scope>NUCLEOTIDE SEQUENCE [LARGE SCALE GENOMIC DNA]</scope>
    <source>
        <strain evidence="3 4">BCC8398</strain>
    </source>
</reference>
<evidence type="ECO:0000313" key="3">
    <source>
        <dbReference type="EMBL" id="OCF33519.1"/>
    </source>
</evidence>
<keyword evidence="2" id="KW-1133">Transmembrane helix</keyword>
<feature type="compositionally biased region" description="Basic and acidic residues" evidence="1">
    <location>
        <begin position="342"/>
        <end position="355"/>
    </location>
</feature>
<organism evidence="3 4">
    <name type="scientific">Kwoniella heveanensis BCC8398</name>
    <dbReference type="NCBI Taxonomy" id="1296120"/>
    <lineage>
        <taxon>Eukaryota</taxon>
        <taxon>Fungi</taxon>
        <taxon>Dikarya</taxon>
        <taxon>Basidiomycota</taxon>
        <taxon>Agaricomycotina</taxon>
        <taxon>Tremellomycetes</taxon>
        <taxon>Tremellales</taxon>
        <taxon>Cryptococcaceae</taxon>
        <taxon>Kwoniella</taxon>
    </lineage>
</organism>
<feature type="transmembrane region" description="Helical" evidence="2">
    <location>
        <begin position="298"/>
        <end position="325"/>
    </location>
</feature>
<feature type="compositionally biased region" description="Polar residues" evidence="1">
    <location>
        <begin position="194"/>
        <end position="215"/>
    </location>
</feature>
<keyword evidence="2" id="KW-0472">Membrane</keyword>